<gene>
    <name evidence="1" type="ORF">BLA24_02075</name>
</gene>
<sequence length="98" mass="10058">MGGAAVTAPARASWSKAVRAQALRLREQAGRLREAAAAVTLPGAEGAAVRRRITGQADRAETAAAALEHAADDLLAHEAVLAALARRRREGGAARNIG</sequence>
<name>A0A2G1XPJ0_STRCJ</name>
<dbReference type="AlphaFoldDB" id="A0A2G1XPJ0"/>
<organism evidence="1 2">
    <name type="scientific">Streptomyces cinnamoneus</name>
    <name type="common">Streptoverticillium cinnamoneum</name>
    <dbReference type="NCBI Taxonomy" id="53446"/>
    <lineage>
        <taxon>Bacteria</taxon>
        <taxon>Bacillati</taxon>
        <taxon>Actinomycetota</taxon>
        <taxon>Actinomycetes</taxon>
        <taxon>Kitasatosporales</taxon>
        <taxon>Streptomycetaceae</taxon>
        <taxon>Streptomyces</taxon>
        <taxon>Streptomyces cinnamoneus group</taxon>
    </lineage>
</organism>
<evidence type="ECO:0000313" key="2">
    <source>
        <dbReference type="Proteomes" id="UP000222531"/>
    </source>
</evidence>
<reference evidence="1 2" key="1">
    <citation type="journal article" date="2017" name="Biochemistry">
        <title>Identification of the Biosynthetic Pathway for the Antibiotic Bicyclomycin.</title>
        <authorList>
            <person name="Patteson J."/>
            <person name="Cai W."/>
            <person name="Johnson R.A."/>
            <person name="Santa Maria K."/>
            <person name="Li B."/>
        </authorList>
    </citation>
    <scope>NUCLEOTIDE SEQUENCE [LARGE SCALE GENOMIC DNA]</scope>
    <source>
        <strain evidence="1 2">ATCC 21532</strain>
    </source>
</reference>
<dbReference type="RefSeq" id="WP_099197556.1">
    <property type="nucleotide sequence ID" value="NZ_JBIRXA010000016.1"/>
</dbReference>
<protein>
    <submittedName>
        <fullName evidence="1">Uncharacterized protein</fullName>
    </submittedName>
</protein>
<evidence type="ECO:0000313" key="1">
    <source>
        <dbReference type="EMBL" id="PHQ53154.1"/>
    </source>
</evidence>
<dbReference type="Proteomes" id="UP000222531">
    <property type="component" value="Unassembled WGS sequence"/>
</dbReference>
<accession>A0A2G1XPJ0</accession>
<comment type="caution">
    <text evidence="1">The sequence shown here is derived from an EMBL/GenBank/DDBJ whole genome shotgun (WGS) entry which is preliminary data.</text>
</comment>
<proteinExistence type="predicted"/>
<dbReference type="EMBL" id="NHZO01000037">
    <property type="protein sequence ID" value="PHQ53154.1"/>
    <property type="molecule type" value="Genomic_DNA"/>
</dbReference>
<keyword evidence="2" id="KW-1185">Reference proteome</keyword>